<dbReference type="Gene3D" id="3.40.50.300">
    <property type="entry name" value="P-loop containing nucleotide triphosphate hydrolases"/>
    <property type="match status" value="2"/>
</dbReference>
<dbReference type="InterPro" id="IPR003593">
    <property type="entry name" value="AAA+_ATPase"/>
</dbReference>
<dbReference type="Pfam" id="PF19055">
    <property type="entry name" value="ABC2_membrane_7"/>
    <property type="match status" value="1"/>
</dbReference>
<keyword evidence="6 9" id="KW-1133">Transmembrane helix</keyword>
<feature type="transmembrane region" description="Helical" evidence="9">
    <location>
        <begin position="616"/>
        <end position="637"/>
    </location>
</feature>
<dbReference type="Pfam" id="PF00005">
    <property type="entry name" value="ABC_tran"/>
    <property type="match status" value="2"/>
</dbReference>
<dbReference type="GO" id="GO:0140359">
    <property type="term" value="F:ABC-type transporter activity"/>
    <property type="evidence" value="ECO:0007669"/>
    <property type="project" value="InterPro"/>
</dbReference>
<feature type="compositionally biased region" description="Polar residues" evidence="8">
    <location>
        <begin position="9"/>
        <end position="20"/>
    </location>
</feature>
<keyword evidence="3 9" id="KW-0812">Transmembrane</keyword>
<feature type="transmembrane region" description="Helical" evidence="9">
    <location>
        <begin position="644"/>
        <end position="662"/>
    </location>
</feature>
<dbReference type="FunFam" id="3.40.50.300:FF:000528">
    <property type="entry name" value="ABC transporter G family member 31"/>
    <property type="match status" value="1"/>
</dbReference>
<keyword evidence="12" id="KW-1185">Reference proteome</keyword>
<evidence type="ECO:0000256" key="8">
    <source>
        <dbReference type="SAM" id="MobiDB-lite"/>
    </source>
</evidence>
<reference evidence="11" key="1">
    <citation type="submission" date="2023-04" db="EMBL/GenBank/DDBJ databases">
        <title>Phytophthora fragariaefolia NBRC 109709.</title>
        <authorList>
            <person name="Ichikawa N."/>
            <person name="Sato H."/>
            <person name="Tonouchi N."/>
        </authorList>
    </citation>
    <scope>NUCLEOTIDE SEQUENCE</scope>
    <source>
        <strain evidence="11">NBRC 109709</strain>
    </source>
</reference>
<feature type="transmembrane region" description="Helical" evidence="9">
    <location>
        <begin position="1313"/>
        <end position="1332"/>
    </location>
</feature>
<evidence type="ECO:0000256" key="4">
    <source>
        <dbReference type="ARBA" id="ARBA00022741"/>
    </source>
</evidence>
<dbReference type="InterPro" id="IPR027417">
    <property type="entry name" value="P-loop_NTPase"/>
</dbReference>
<evidence type="ECO:0000256" key="5">
    <source>
        <dbReference type="ARBA" id="ARBA00022840"/>
    </source>
</evidence>
<dbReference type="Proteomes" id="UP001165121">
    <property type="component" value="Unassembled WGS sequence"/>
</dbReference>
<keyword evidence="2" id="KW-0813">Transport</keyword>
<feature type="transmembrane region" description="Helical" evidence="9">
    <location>
        <begin position="1172"/>
        <end position="1190"/>
    </location>
</feature>
<keyword evidence="5" id="KW-0067">ATP-binding</keyword>
<evidence type="ECO:0000256" key="9">
    <source>
        <dbReference type="SAM" id="Phobius"/>
    </source>
</evidence>
<feature type="transmembrane region" description="Helical" evidence="9">
    <location>
        <begin position="1280"/>
        <end position="1301"/>
    </location>
</feature>
<dbReference type="PANTHER" id="PTHR19241">
    <property type="entry name" value="ATP-BINDING CASSETTE TRANSPORTER"/>
    <property type="match status" value="1"/>
</dbReference>
<dbReference type="Pfam" id="PF01061">
    <property type="entry name" value="ABC2_membrane"/>
    <property type="match status" value="2"/>
</dbReference>
<organism evidence="11 12">
    <name type="scientific">Phytophthora fragariaefolia</name>
    <dbReference type="NCBI Taxonomy" id="1490495"/>
    <lineage>
        <taxon>Eukaryota</taxon>
        <taxon>Sar</taxon>
        <taxon>Stramenopiles</taxon>
        <taxon>Oomycota</taxon>
        <taxon>Peronosporomycetes</taxon>
        <taxon>Peronosporales</taxon>
        <taxon>Peronosporaceae</taxon>
        <taxon>Phytophthora</taxon>
    </lineage>
</organism>
<feature type="transmembrane region" description="Helical" evidence="9">
    <location>
        <begin position="1202"/>
        <end position="1223"/>
    </location>
</feature>
<feature type="transmembrane region" description="Helical" evidence="9">
    <location>
        <begin position="475"/>
        <end position="494"/>
    </location>
</feature>
<evidence type="ECO:0000313" key="12">
    <source>
        <dbReference type="Proteomes" id="UP001165121"/>
    </source>
</evidence>
<proteinExistence type="predicted"/>
<protein>
    <submittedName>
        <fullName evidence="11">Unnamed protein product</fullName>
    </submittedName>
</protein>
<dbReference type="SUPFAM" id="SSF52540">
    <property type="entry name" value="P-loop containing nucleoside triphosphate hydrolases"/>
    <property type="match status" value="2"/>
</dbReference>
<evidence type="ECO:0000259" key="10">
    <source>
        <dbReference type="PROSITE" id="PS50893"/>
    </source>
</evidence>
<feature type="transmembrane region" description="Helical" evidence="9">
    <location>
        <begin position="1244"/>
        <end position="1274"/>
    </location>
</feature>
<keyword evidence="7 9" id="KW-0472">Membrane</keyword>
<feature type="domain" description="ABC transporter" evidence="10">
    <location>
        <begin position="108"/>
        <end position="376"/>
    </location>
</feature>
<keyword evidence="4" id="KW-0547">Nucleotide-binding</keyword>
<feature type="region of interest" description="Disordered" evidence="8">
    <location>
        <begin position="1"/>
        <end position="20"/>
    </location>
</feature>
<gene>
    <name evidence="11" type="ORF">Pfra01_000339800</name>
</gene>
<dbReference type="SMART" id="SM00382">
    <property type="entry name" value="AAA"/>
    <property type="match status" value="2"/>
</dbReference>
<dbReference type="InterPro" id="IPR003439">
    <property type="entry name" value="ABC_transporter-like_ATP-bd"/>
</dbReference>
<feature type="transmembrane region" description="Helical" evidence="9">
    <location>
        <begin position="550"/>
        <end position="577"/>
    </location>
</feature>
<feature type="transmembrane region" description="Helical" evidence="9">
    <location>
        <begin position="589"/>
        <end position="610"/>
    </location>
</feature>
<comment type="subcellular location">
    <subcellularLocation>
        <location evidence="1">Membrane</location>
        <topology evidence="1">Multi-pass membrane protein</topology>
    </subcellularLocation>
</comment>
<name>A0A9W6WQA0_9STRA</name>
<dbReference type="FunFam" id="3.40.50.300:FF:000289">
    <property type="entry name" value="ABC transporter G family member 31"/>
    <property type="match status" value="1"/>
</dbReference>
<evidence type="ECO:0000256" key="2">
    <source>
        <dbReference type="ARBA" id="ARBA00022448"/>
    </source>
</evidence>
<feature type="transmembrane region" description="Helical" evidence="9">
    <location>
        <begin position="506"/>
        <end position="530"/>
    </location>
</feature>
<feature type="transmembrane region" description="Helical" evidence="9">
    <location>
        <begin position="1412"/>
        <end position="1431"/>
    </location>
</feature>
<dbReference type="GO" id="GO:0005524">
    <property type="term" value="F:ATP binding"/>
    <property type="evidence" value="ECO:0007669"/>
    <property type="project" value="UniProtKB-KW"/>
</dbReference>
<comment type="caution">
    <text evidence="11">The sequence shown here is derived from an EMBL/GenBank/DDBJ whole genome shotgun (WGS) entry which is preliminary data.</text>
</comment>
<feature type="domain" description="ABC transporter" evidence="10">
    <location>
        <begin position="814"/>
        <end position="1078"/>
    </location>
</feature>
<dbReference type="EMBL" id="BSXT01000261">
    <property type="protein sequence ID" value="GMF22712.1"/>
    <property type="molecule type" value="Genomic_DNA"/>
</dbReference>
<evidence type="ECO:0000256" key="1">
    <source>
        <dbReference type="ARBA" id="ARBA00004141"/>
    </source>
</evidence>
<feature type="transmembrane region" description="Helical" evidence="9">
    <location>
        <begin position="704"/>
        <end position="728"/>
    </location>
</feature>
<evidence type="ECO:0000256" key="3">
    <source>
        <dbReference type="ARBA" id="ARBA00022692"/>
    </source>
</evidence>
<accession>A0A9W6WQA0</accession>
<evidence type="ECO:0000256" key="7">
    <source>
        <dbReference type="ARBA" id="ARBA00023136"/>
    </source>
</evidence>
<dbReference type="GO" id="GO:0016887">
    <property type="term" value="F:ATP hydrolysis activity"/>
    <property type="evidence" value="ECO:0007669"/>
    <property type="project" value="InterPro"/>
</dbReference>
<evidence type="ECO:0000256" key="6">
    <source>
        <dbReference type="ARBA" id="ARBA00022989"/>
    </source>
</evidence>
<dbReference type="InterPro" id="IPR013525">
    <property type="entry name" value="ABC2_TM"/>
</dbReference>
<dbReference type="InterPro" id="IPR043926">
    <property type="entry name" value="ABCG_dom"/>
</dbReference>
<sequence>METEEENAKTASGLPSQSPELVSHTSARAFMSAGSDEFHRYVANKFGLAVGPSLPRLEIRVRNLSLSVKMPEARGNTVDAASSKLPTLPRVLYHAVAKSLSACVPSFLKQGDCGVNSVNRHILHDFSAVFKPGSMTLVLGQPGTGKSSLLQLLSGRFPLEKDGITVEGAIAYNDESRESLARRLPQFAAYVPQQDLHLSTLTVRETHEFAHTCSTAYFDKHVEEMLRRAERPSDNVEAQSTARSLLLHLPQITMELLGLQHCADTIIGGNLLRGVSGGERKRVTTGEMLVGFKLALFLDSITTGLDSAAAFDIVSSLRSRARSFGQTVVAALLQPTPEVFELFDDILLLMGGRVAYHGPVEEVRNYFKDLGFACPPGRDFADFLMDLGTDEQSRYQTLDERSSQMPPRTAKQFAAVFTSSSIHHRMMQQLETPVDPEILEATHQYMDTIPEFQQGFVASTMTLVRREILVFSRNVAFVVGRAVMTVVMGLLYASTFYNFEATDVQVIMGVVFSVIFFVSLGQAAQIPTLFEARDIFYRQRRSNFYRSSSFVLASTLSHIPVALFEALVFGSLIYWLCGFVPDAKLFVRYEAIVFLSSLAFGAWYFLLVALTPNMNVAMPMAMLSVLFFVMFSGFAIPKDQIPNYLIWLYWASPVAWGIRGLAVNQFQAPSFNVCIYDGIDYCTLSGRTMGEYYLSLFDVPSSKYYVDLSMVFVIGCYLLFLALAVWALEHRRFEGPEDLTTSVSTADVDEESDFTPPNANVGGNGLQQLANKSTHTNHVPYGLLNTPRGTDSVEIAVQPSTGDEHKRNFVPVTLAFEDIWYSVPIPHHLKKGYGEISSGDKVKQGMLQILKGVSGFAKPGFMTALMGSSGAGKTTLMDVIAHRKQGGSVRGRILLNGHEASDLAMRRCTGYCEQTDIHCEGATFREALTFSTFLRQPADVPNSVKRDTVRECLDLLNMHSISDRIVRGASMEQLKRLTVGVELAAQPSVLFLDEPTSRLDAAAAKAIMEGVQNVARSGRTVLTTIHQPSAEVFELFDSVLLLQRGGRTVFFGDVGPECRDLVQYFEQLPGVSPLQPEVNPATWMLECIGAGVNTGGKTLGNTEMIDFADIFRTSQLQERLNAAMREPGVACPSQSQVELTFTTKRAAGAIVQLHLLVQRSFRSYWRTASYNITRAGISLILALIFGIAFLEAEYGSYAGANAGVRMLFIATGFNGIVSFFGVLPVAVGDRASFYRERAGQTYSAFWYFIAGSIVEIPYVFASTLLFSAVFYPMVGFTGGIVTWVLFWLNTALLVLLQVYMGQLLAYALPTAELAMVVGVVVNTASFLFMGFNPPVHSIPAGYKWLYHIVPLRYSFSALTALVFADCSNTDNSAIGCQDLLDAPVTLTLSNVKEYVEYTFGARHDELLRNMGVVLLITVILRVLGLLALRFINYERR</sequence>
<dbReference type="PROSITE" id="PS50893">
    <property type="entry name" value="ABC_TRANSPORTER_2"/>
    <property type="match status" value="2"/>
</dbReference>
<dbReference type="GO" id="GO:0016020">
    <property type="term" value="C:membrane"/>
    <property type="evidence" value="ECO:0007669"/>
    <property type="project" value="UniProtKB-SubCell"/>
</dbReference>
<dbReference type="OrthoDB" id="66620at2759"/>
<evidence type="ECO:0000313" key="11">
    <source>
        <dbReference type="EMBL" id="GMF22712.1"/>
    </source>
</evidence>